<evidence type="ECO:0000256" key="2">
    <source>
        <dbReference type="ARBA" id="ARBA00022448"/>
    </source>
</evidence>
<evidence type="ECO:0000256" key="7">
    <source>
        <dbReference type="ARBA" id="ARBA00023237"/>
    </source>
</evidence>
<keyword evidence="5 9" id="KW-0732">Signal</keyword>
<dbReference type="SUPFAM" id="SSF49464">
    <property type="entry name" value="Carboxypeptidase regulatory domain-like"/>
    <property type="match status" value="1"/>
</dbReference>
<keyword evidence="7" id="KW-0998">Cell outer membrane</keyword>
<evidence type="ECO:0000259" key="10">
    <source>
        <dbReference type="Pfam" id="PF14905"/>
    </source>
</evidence>
<feature type="chain" id="PRO_5046343677" description="Outer membrane protein beta-barrel domain-containing protein" evidence="9">
    <location>
        <begin position="22"/>
        <end position="822"/>
    </location>
</feature>
<feature type="compositionally biased region" description="Basic and acidic residues" evidence="8">
    <location>
        <begin position="812"/>
        <end position="822"/>
    </location>
</feature>
<accession>A0ABR6PQ98</accession>
<dbReference type="InterPro" id="IPR037066">
    <property type="entry name" value="Plug_dom_sf"/>
</dbReference>
<dbReference type="InterPro" id="IPR041700">
    <property type="entry name" value="OMP_b-brl_3"/>
</dbReference>
<reference evidence="11 12" key="1">
    <citation type="submission" date="2020-08" db="EMBL/GenBank/DDBJ databases">
        <title>Genomic Encyclopedia of Type Strains, Phase IV (KMG-V): Genome sequencing to study the core and pangenomes of soil and plant-associated prokaryotes.</title>
        <authorList>
            <person name="Whitman W."/>
        </authorList>
    </citation>
    <scope>NUCLEOTIDE SEQUENCE [LARGE SCALE GENOMIC DNA]</scope>
    <source>
        <strain evidence="11 12">ANJLi2</strain>
    </source>
</reference>
<dbReference type="EMBL" id="JACHCB010000015">
    <property type="protein sequence ID" value="MBB6111950.1"/>
    <property type="molecule type" value="Genomic_DNA"/>
</dbReference>
<keyword evidence="2" id="KW-0813">Transport</keyword>
<evidence type="ECO:0000256" key="8">
    <source>
        <dbReference type="SAM" id="MobiDB-lite"/>
    </source>
</evidence>
<dbReference type="Proteomes" id="UP000541583">
    <property type="component" value="Unassembled WGS sequence"/>
</dbReference>
<dbReference type="PANTHER" id="PTHR30069:SF29">
    <property type="entry name" value="HEMOGLOBIN AND HEMOGLOBIN-HAPTOGLOBIN-BINDING PROTEIN 1-RELATED"/>
    <property type="match status" value="1"/>
</dbReference>
<dbReference type="Pfam" id="PF14905">
    <property type="entry name" value="OMP_b-brl_3"/>
    <property type="match status" value="1"/>
</dbReference>
<evidence type="ECO:0000256" key="9">
    <source>
        <dbReference type="SAM" id="SignalP"/>
    </source>
</evidence>
<gene>
    <name evidence="11" type="ORF">HDF23_004723</name>
</gene>
<evidence type="ECO:0000313" key="11">
    <source>
        <dbReference type="EMBL" id="MBB6111950.1"/>
    </source>
</evidence>
<feature type="signal peptide" evidence="9">
    <location>
        <begin position="1"/>
        <end position="21"/>
    </location>
</feature>
<comment type="caution">
    <text evidence="11">The sequence shown here is derived from an EMBL/GenBank/DDBJ whole genome shotgun (WGS) entry which is preliminary data.</text>
</comment>
<dbReference type="InterPro" id="IPR036942">
    <property type="entry name" value="Beta-barrel_TonB_sf"/>
</dbReference>
<keyword evidence="3" id="KW-1134">Transmembrane beta strand</keyword>
<evidence type="ECO:0000256" key="1">
    <source>
        <dbReference type="ARBA" id="ARBA00004571"/>
    </source>
</evidence>
<keyword evidence="12" id="KW-1185">Reference proteome</keyword>
<dbReference type="SUPFAM" id="SSF56935">
    <property type="entry name" value="Porins"/>
    <property type="match status" value="1"/>
</dbReference>
<evidence type="ECO:0000256" key="4">
    <source>
        <dbReference type="ARBA" id="ARBA00022692"/>
    </source>
</evidence>
<keyword evidence="4" id="KW-0812">Transmembrane</keyword>
<organism evidence="11 12">
    <name type="scientific">Mucilaginibacter lappiensis</name>
    <dbReference type="NCBI Taxonomy" id="354630"/>
    <lineage>
        <taxon>Bacteria</taxon>
        <taxon>Pseudomonadati</taxon>
        <taxon>Bacteroidota</taxon>
        <taxon>Sphingobacteriia</taxon>
        <taxon>Sphingobacteriales</taxon>
        <taxon>Sphingobacteriaceae</taxon>
        <taxon>Mucilaginibacter</taxon>
    </lineage>
</organism>
<evidence type="ECO:0000313" key="12">
    <source>
        <dbReference type="Proteomes" id="UP000541583"/>
    </source>
</evidence>
<keyword evidence="6" id="KW-0472">Membrane</keyword>
<proteinExistence type="predicted"/>
<evidence type="ECO:0000256" key="6">
    <source>
        <dbReference type="ARBA" id="ARBA00023136"/>
    </source>
</evidence>
<dbReference type="Gene3D" id="2.40.170.20">
    <property type="entry name" value="TonB-dependent receptor, beta-barrel domain"/>
    <property type="match status" value="1"/>
</dbReference>
<name>A0ABR6PQ98_9SPHI</name>
<evidence type="ECO:0000256" key="3">
    <source>
        <dbReference type="ARBA" id="ARBA00022452"/>
    </source>
</evidence>
<feature type="compositionally biased region" description="Polar residues" evidence="8">
    <location>
        <begin position="800"/>
        <end position="809"/>
    </location>
</feature>
<dbReference type="PANTHER" id="PTHR30069">
    <property type="entry name" value="TONB-DEPENDENT OUTER MEMBRANE RECEPTOR"/>
    <property type="match status" value="1"/>
</dbReference>
<comment type="subcellular location">
    <subcellularLocation>
        <location evidence="1">Cell outer membrane</location>
        <topology evidence="1">Multi-pass membrane protein</topology>
    </subcellularLocation>
</comment>
<dbReference type="InterPro" id="IPR039426">
    <property type="entry name" value="TonB-dep_rcpt-like"/>
</dbReference>
<sequence>MKTKALCLNILCFLLMQNAFGQISGKLVTTDGKPLSFANVLLLKATDTSAVRSAQTNADGIYLIENTPVGNYKLRLSSIGYQTWDSPVFGINARTANKNFGTTIMQETTRQLGEVVIKASKPLYQQRPDGMVVNVESSLLTKGSSALQVLERSPGVVIDHRNNSINLNGKSGVMVMMDGKLMRIPMDQVVNMLSGMSAANIEKIELLSTPPAGYDAEGSAGIINIVTKKNKKQGTNGSFSATGGYGWGEKGTASFNLAHNTTNVNLYGFYTFSHDRTYTDLFITSTQNMPFLGGNVAVVFNSHTKRVQNDHNANIGADIKLGSKTTLSGNITYNSSNADYTTTNHALYNVLPDSLLTYDGLNTSQNSWNNLVSSVGIDQQINTGEKLSFDADYIYYHNDNPSQVQTTFVNKHGQVAGTNDSLNSPQQRGFALTTIKVGVAKVNYTKQLSTKLKLETGIKGTYTTSSSSSGLESLLDNVWVKRTESANQIYMKEGIGAAYASFNSQISTSMNLTVGVRYEYSYTDMDDPNTGKSLVNRKLGVLFPSILFSKKLNENAELQFSYSKRINRPTYNDLASYVGYSDPTAVYTGNPFLKPTITNNIKLGYNYRDYSFSLLYSRDDNPIARYQLSTGPSKDLLYISPQNLSYQSNFTFQVNLPFKINNWWDMTYSFTGGLSQFKGSGYSVFPFQKSYFIYTSNFNESFKLPKKYSLELSGWYNSQWYNGTTKIDGLGSLNAGIKKELNNNGGSFQLSVADILRSIRVHVHYGTLTQEPFNIKSYVDVHTESSKFPIIKLTYSKSFGSTRASSQAKQGAGDERDRLRKD</sequence>
<dbReference type="Pfam" id="PF13620">
    <property type="entry name" value="CarboxypepD_reg"/>
    <property type="match status" value="1"/>
</dbReference>
<feature type="domain" description="Outer membrane protein beta-barrel" evidence="10">
    <location>
        <begin position="383"/>
        <end position="763"/>
    </location>
</feature>
<evidence type="ECO:0000256" key="5">
    <source>
        <dbReference type="ARBA" id="ARBA00022729"/>
    </source>
</evidence>
<dbReference type="InterPro" id="IPR008969">
    <property type="entry name" value="CarboxyPept-like_regulatory"/>
</dbReference>
<dbReference type="RefSeq" id="WP_076376843.1">
    <property type="nucleotide sequence ID" value="NZ_FTMG01000015.1"/>
</dbReference>
<dbReference type="Gene3D" id="2.60.40.1120">
    <property type="entry name" value="Carboxypeptidase-like, regulatory domain"/>
    <property type="match status" value="1"/>
</dbReference>
<protein>
    <recommendedName>
        <fullName evidence="10">Outer membrane protein beta-barrel domain-containing protein</fullName>
    </recommendedName>
</protein>
<dbReference type="Gene3D" id="2.170.130.10">
    <property type="entry name" value="TonB-dependent receptor, plug domain"/>
    <property type="match status" value="1"/>
</dbReference>
<feature type="region of interest" description="Disordered" evidence="8">
    <location>
        <begin position="800"/>
        <end position="822"/>
    </location>
</feature>